<evidence type="ECO:0000256" key="4">
    <source>
        <dbReference type="PIRSR" id="PIRSR000097-1"/>
    </source>
</evidence>
<reference evidence="8 9" key="1">
    <citation type="submission" date="2016-09" db="EMBL/GenBank/DDBJ databases">
        <title>Complete genome sequence of Actinomyces hongkongensis HKU8.</title>
        <authorList>
            <person name="Gao Y.-X."/>
            <person name="Zhou Y.-Y."/>
            <person name="Xie Y."/>
            <person name="Wang M."/>
            <person name="Wang S.-J."/>
            <person name="Shen S.-G."/>
        </authorList>
    </citation>
    <scope>NUCLEOTIDE SEQUENCE [LARGE SCALE GENOMIC DNA]</scope>
    <source>
        <strain evidence="8 9">HKU8</strain>
    </source>
</reference>
<evidence type="ECO:0000259" key="7">
    <source>
        <dbReference type="Pfam" id="PF00248"/>
    </source>
</evidence>
<dbReference type="PANTHER" id="PTHR43827:SF3">
    <property type="entry name" value="NADP-DEPENDENT OXIDOREDUCTASE DOMAIN-CONTAINING PROTEIN"/>
    <property type="match status" value="1"/>
</dbReference>
<comment type="similarity">
    <text evidence="1">Belongs to the aldo/keto reductase family.</text>
</comment>
<dbReference type="CDD" id="cd19071">
    <property type="entry name" value="AKR_AKR1-5-like"/>
    <property type="match status" value="1"/>
</dbReference>
<accession>A0A1D8B2J8</accession>
<evidence type="ECO:0000256" key="3">
    <source>
        <dbReference type="ARBA" id="ARBA00023002"/>
    </source>
</evidence>
<keyword evidence="2" id="KW-0521">NADP</keyword>
<dbReference type="STRING" id="178339.BH719_05295"/>
<evidence type="ECO:0000313" key="8">
    <source>
        <dbReference type="EMBL" id="AOS47352.1"/>
    </source>
</evidence>
<dbReference type="SUPFAM" id="SSF51430">
    <property type="entry name" value="NAD(P)-linked oxidoreductase"/>
    <property type="match status" value="1"/>
</dbReference>
<dbReference type="KEGG" id="phon:BH719_05295"/>
<dbReference type="PIRSF" id="PIRSF000097">
    <property type="entry name" value="AKR"/>
    <property type="match status" value="1"/>
</dbReference>
<dbReference type="InterPro" id="IPR018170">
    <property type="entry name" value="Aldo/ket_reductase_CS"/>
</dbReference>
<evidence type="ECO:0000313" key="9">
    <source>
        <dbReference type="Proteomes" id="UP000095214"/>
    </source>
</evidence>
<dbReference type="PANTHER" id="PTHR43827">
    <property type="entry name" value="2,5-DIKETO-D-GLUCONIC ACID REDUCTASE"/>
    <property type="match status" value="1"/>
</dbReference>
<dbReference type="Pfam" id="PF00248">
    <property type="entry name" value="Aldo_ket_red"/>
    <property type="match status" value="1"/>
</dbReference>
<sequence length="292" mass="31811">MNSPTAPTPAPPQPPTPSLTLPTGRAIPQLGFGTYKIAPEDAYDAVRAALDTGYRHIDTAQMYGNEAEVGRAIEASGIPREELFVTSKLDNGNHRPEAAAASIARSLEDLRLASLDLFLVHWPLPTLYDGDVALPWPALEDAYRAGECLAIGLSNYETAHMRAVMDRAAVKPHAIQVESHPYMPNSTILRFAQRHRIVFEAWSPLARGRAARDPLLASIGARYGAEAAQVALRWAIQRGHVVFPKSVRPDRMAANFDVFGFELAPADMDAINALNEGEKGRTGSHPATMDRM</sequence>
<dbReference type="PROSITE" id="PS00798">
    <property type="entry name" value="ALDOKETO_REDUCTASE_1"/>
    <property type="match status" value="1"/>
</dbReference>
<dbReference type="InterPro" id="IPR020471">
    <property type="entry name" value="AKR"/>
</dbReference>
<dbReference type="RefSeq" id="WP_009743741.1">
    <property type="nucleotide sequence ID" value="NZ_CP017298.1"/>
</dbReference>
<keyword evidence="3" id="KW-0560">Oxidoreductase</keyword>
<dbReference type="AlphaFoldDB" id="A0A1D8B2J8"/>
<dbReference type="OrthoDB" id="9804790at2"/>
<organism evidence="8 9">
    <name type="scientific">Pauljensenia hongkongensis</name>
    <dbReference type="NCBI Taxonomy" id="178339"/>
    <lineage>
        <taxon>Bacteria</taxon>
        <taxon>Bacillati</taxon>
        <taxon>Actinomycetota</taxon>
        <taxon>Actinomycetes</taxon>
        <taxon>Actinomycetales</taxon>
        <taxon>Actinomycetaceae</taxon>
        <taxon>Pauljensenia</taxon>
    </lineage>
</organism>
<proteinExistence type="inferred from homology"/>
<dbReference type="InterPro" id="IPR036812">
    <property type="entry name" value="NAD(P)_OxRdtase_dom_sf"/>
</dbReference>
<feature type="binding site" evidence="5">
    <location>
        <position position="121"/>
    </location>
    <ligand>
        <name>substrate</name>
    </ligand>
</feature>
<dbReference type="Gene3D" id="3.20.20.100">
    <property type="entry name" value="NADP-dependent oxidoreductase domain"/>
    <property type="match status" value="1"/>
</dbReference>
<dbReference type="Proteomes" id="UP000095214">
    <property type="component" value="Chromosome"/>
</dbReference>
<dbReference type="EMBL" id="CP017298">
    <property type="protein sequence ID" value="AOS47352.1"/>
    <property type="molecule type" value="Genomic_DNA"/>
</dbReference>
<feature type="active site" description="Proton donor" evidence="4">
    <location>
        <position position="63"/>
    </location>
</feature>
<gene>
    <name evidence="8" type="ORF">BH719_05295</name>
</gene>
<dbReference type="FunFam" id="3.20.20.100:FF:000015">
    <property type="entry name" value="Oxidoreductase, aldo/keto reductase family"/>
    <property type="match status" value="1"/>
</dbReference>
<protein>
    <submittedName>
        <fullName evidence="8">Oxidoreductase</fullName>
    </submittedName>
</protein>
<keyword evidence="9" id="KW-1185">Reference proteome</keyword>
<feature type="site" description="Lowers pKa of active site Tyr" evidence="6">
    <location>
        <position position="88"/>
    </location>
</feature>
<evidence type="ECO:0000256" key="6">
    <source>
        <dbReference type="PIRSR" id="PIRSR000097-3"/>
    </source>
</evidence>
<feature type="domain" description="NADP-dependent oxidoreductase" evidence="7">
    <location>
        <begin position="30"/>
        <end position="276"/>
    </location>
</feature>
<dbReference type="PRINTS" id="PR00069">
    <property type="entry name" value="ALDKETRDTASE"/>
</dbReference>
<name>A0A1D8B2J8_9ACTO</name>
<evidence type="ECO:0000256" key="1">
    <source>
        <dbReference type="ARBA" id="ARBA00007905"/>
    </source>
</evidence>
<evidence type="ECO:0000256" key="2">
    <source>
        <dbReference type="ARBA" id="ARBA00022857"/>
    </source>
</evidence>
<evidence type="ECO:0000256" key="5">
    <source>
        <dbReference type="PIRSR" id="PIRSR000097-2"/>
    </source>
</evidence>
<dbReference type="GO" id="GO:0016616">
    <property type="term" value="F:oxidoreductase activity, acting on the CH-OH group of donors, NAD or NADP as acceptor"/>
    <property type="evidence" value="ECO:0007669"/>
    <property type="project" value="UniProtKB-ARBA"/>
</dbReference>
<dbReference type="InterPro" id="IPR023210">
    <property type="entry name" value="NADP_OxRdtase_dom"/>
</dbReference>